<dbReference type="Proteomes" id="UP000295497">
    <property type="component" value="Chromosome"/>
</dbReference>
<evidence type="ECO:0000313" key="1">
    <source>
        <dbReference type="EMBL" id="AUX28645.1"/>
    </source>
</evidence>
<evidence type="ECO:0000313" key="2">
    <source>
        <dbReference type="Proteomes" id="UP000295497"/>
    </source>
</evidence>
<name>A0A4P2QFN6_SORCE</name>
<reference evidence="1 2" key="1">
    <citation type="submission" date="2015-09" db="EMBL/GenBank/DDBJ databases">
        <title>Sorangium comparison.</title>
        <authorList>
            <person name="Zaburannyi N."/>
            <person name="Bunk B."/>
            <person name="Overmann J."/>
            <person name="Mueller R."/>
        </authorList>
    </citation>
    <scope>NUCLEOTIDE SEQUENCE [LARGE SCALE GENOMIC DNA]</scope>
    <source>
        <strain evidence="1 2">So ce836</strain>
    </source>
</reference>
<accession>A0A4P2QFN6</accession>
<protein>
    <submittedName>
        <fullName evidence="1">Uncharacterized protein</fullName>
    </submittedName>
</protein>
<dbReference type="EMBL" id="CP012672">
    <property type="protein sequence ID" value="AUX28645.1"/>
    <property type="molecule type" value="Genomic_DNA"/>
</dbReference>
<gene>
    <name evidence="1" type="ORF">SOCE836_007240</name>
</gene>
<dbReference type="AlphaFoldDB" id="A0A4P2QFN6"/>
<sequence length="118" mass="13236">MKSFDDQPLVPLGMGDDLGPYRIHRRLKSPQGTELYQARDRADPDAPLVRLEVWVKEPHDRFMQLARSHSTVPSGSAARVTRPSALNPQSRLFEQNVVLDPEDYALLPVFALSVEISG</sequence>
<proteinExistence type="predicted"/>
<dbReference type="RefSeq" id="WP_129572952.1">
    <property type="nucleotide sequence ID" value="NZ_CP012672.1"/>
</dbReference>
<organism evidence="1 2">
    <name type="scientific">Sorangium cellulosum</name>
    <name type="common">Polyangium cellulosum</name>
    <dbReference type="NCBI Taxonomy" id="56"/>
    <lineage>
        <taxon>Bacteria</taxon>
        <taxon>Pseudomonadati</taxon>
        <taxon>Myxococcota</taxon>
        <taxon>Polyangia</taxon>
        <taxon>Polyangiales</taxon>
        <taxon>Polyangiaceae</taxon>
        <taxon>Sorangium</taxon>
    </lineage>
</organism>